<protein>
    <submittedName>
        <fullName evidence="1">Uncharacterized protein</fullName>
    </submittedName>
</protein>
<dbReference type="STRING" id="1798410.A3H63_01780"/>
<comment type="caution">
    <text evidence="1">The sequence shown here is derived from an EMBL/GenBank/DDBJ whole genome shotgun (WGS) entry which is preliminary data.</text>
</comment>
<dbReference type="AlphaFoldDB" id="A0A1G1ZUC2"/>
<gene>
    <name evidence="1" type="ORF">A3H63_01780</name>
</gene>
<proteinExistence type="predicted"/>
<evidence type="ECO:0000313" key="1">
    <source>
        <dbReference type="EMBL" id="OGY68045.1"/>
    </source>
</evidence>
<evidence type="ECO:0000313" key="2">
    <source>
        <dbReference type="Proteomes" id="UP000176284"/>
    </source>
</evidence>
<sequence length="156" mass="18279">MNPPKWFNDCPDFSNRDVYEDNGWIKTGKFDLTHKSNQPSPWQFSAIGTTPRLEKVATVTAYENEDLDLKAQTVDFFDQGIVFVHWGLRGKGLINLALKKENHWILNEKNEEVIWLIKYRDDGTERKIIQAITLNFFKSVRGKHIDTLVIRIERED</sequence>
<accession>A0A1G1ZUC2</accession>
<name>A0A1G1ZUC2_9BACT</name>
<reference evidence="1 2" key="1">
    <citation type="journal article" date="2016" name="Nat. Commun.">
        <title>Thousands of microbial genomes shed light on interconnected biogeochemical processes in an aquifer system.</title>
        <authorList>
            <person name="Anantharaman K."/>
            <person name="Brown C.T."/>
            <person name="Hug L.A."/>
            <person name="Sharon I."/>
            <person name="Castelle C.J."/>
            <person name="Probst A.J."/>
            <person name="Thomas B.C."/>
            <person name="Singh A."/>
            <person name="Wilkins M.J."/>
            <person name="Karaoz U."/>
            <person name="Brodie E.L."/>
            <person name="Williams K.H."/>
            <person name="Hubbard S.S."/>
            <person name="Banfield J.F."/>
        </authorList>
    </citation>
    <scope>NUCLEOTIDE SEQUENCE [LARGE SCALE GENOMIC DNA]</scope>
</reference>
<dbReference type="Proteomes" id="UP000176284">
    <property type="component" value="Unassembled WGS sequence"/>
</dbReference>
<dbReference type="EMBL" id="MHJM01000010">
    <property type="protein sequence ID" value="OGY68045.1"/>
    <property type="molecule type" value="Genomic_DNA"/>
</dbReference>
<organism evidence="1 2">
    <name type="scientific">Candidatus Harrisonbacteria bacterium RIFCSPLOWO2_02_FULL_45_10c</name>
    <dbReference type="NCBI Taxonomy" id="1798410"/>
    <lineage>
        <taxon>Bacteria</taxon>
        <taxon>Candidatus Harrisoniibacteriota</taxon>
    </lineage>
</organism>